<protein>
    <submittedName>
        <fullName evidence="4">PfkB family carbohydrate kinase</fullName>
    </submittedName>
</protein>
<dbReference type="PANTHER" id="PTHR10584">
    <property type="entry name" value="SUGAR KINASE"/>
    <property type="match status" value="1"/>
</dbReference>
<dbReference type="PANTHER" id="PTHR10584:SF166">
    <property type="entry name" value="RIBOKINASE"/>
    <property type="match status" value="1"/>
</dbReference>
<keyword evidence="1" id="KW-0808">Transferase</keyword>
<accession>A0ABS7XV25</accession>
<feature type="domain" description="Carbohydrate kinase PfkB" evidence="3">
    <location>
        <begin position="20"/>
        <end position="256"/>
    </location>
</feature>
<dbReference type="GO" id="GO:0016301">
    <property type="term" value="F:kinase activity"/>
    <property type="evidence" value="ECO:0007669"/>
    <property type="project" value="UniProtKB-KW"/>
</dbReference>
<organism evidence="4 5">
    <name type="scientific">Winogradskyella alexanderae</name>
    <dbReference type="NCBI Taxonomy" id="2877123"/>
    <lineage>
        <taxon>Bacteria</taxon>
        <taxon>Pseudomonadati</taxon>
        <taxon>Bacteroidota</taxon>
        <taxon>Flavobacteriia</taxon>
        <taxon>Flavobacteriales</taxon>
        <taxon>Flavobacteriaceae</taxon>
        <taxon>Winogradskyella</taxon>
    </lineage>
</organism>
<proteinExistence type="predicted"/>
<dbReference type="Gene3D" id="3.40.1190.20">
    <property type="match status" value="1"/>
</dbReference>
<dbReference type="SUPFAM" id="SSF53613">
    <property type="entry name" value="Ribokinase-like"/>
    <property type="match status" value="1"/>
</dbReference>
<evidence type="ECO:0000259" key="3">
    <source>
        <dbReference type="Pfam" id="PF00294"/>
    </source>
</evidence>
<dbReference type="Proteomes" id="UP001198901">
    <property type="component" value="Unassembled WGS sequence"/>
</dbReference>
<keyword evidence="5" id="KW-1185">Reference proteome</keyword>
<evidence type="ECO:0000256" key="2">
    <source>
        <dbReference type="ARBA" id="ARBA00022777"/>
    </source>
</evidence>
<dbReference type="RefSeq" id="WP_224531852.1">
    <property type="nucleotide sequence ID" value="NZ_JAIUJR010000015.1"/>
</dbReference>
<evidence type="ECO:0000313" key="4">
    <source>
        <dbReference type="EMBL" id="MCA0133877.1"/>
    </source>
</evidence>
<comment type="caution">
    <text evidence="4">The sequence shown here is derived from an EMBL/GenBank/DDBJ whole genome shotgun (WGS) entry which is preliminary data.</text>
</comment>
<dbReference type="Pfam" id="PF00294">
    <property type="entry name" value="PfkB"/>
    <property type="match status" value="1"/>
</dbReference>
<dbReference type="EMBL" id="JAIUJR010000015">
    <property type="protein sequence ID" value="MCA0133877.1"/>
    <property type="molecule type" value="Genomic_DNA"/>
</dbReference>
<keyword evidence="2 4" id="KW-0418">Kinase</keyword>
<dbReference type="InterPro" id="IPR029056">
    <property type="entry name" value="Ribokinase-like"/>
</dbReference>
<sequence length="265" mass="29769">MKITALTSFCVDFFPELDKVYVGGNSLNFATQCKLLGCENISVIGAIGKDRFGKLIENQLDKLNINRSRFYQIDKPTASNKIYINEKGDRYFKEDSWNGGAFDEFRLSENDWNSLTDSKIIAMPAGDPNLKELLKRRNENQLIVIDFLDYLGIDFIKEHIDNIDIVFLSGKAEILDELQELSAQKGKLIVSTLGAKGSVALFENKRYYQKAIEVEKIIDTTGCGDAFQAAFSMEWFKTKDVKKSLKAGSIVASKVLNFVGGVEQD</sequence>
<gene>
    <name evidence="4" type="ORF">LBU54_14870</name>
</gene>
<reference evidence="5" key="1">
    <citation type="submission" date="2023-07" db="EMBL/GenBank/DDBJ databases">
        <authorList>
            <person name="Yue Y."/>
        </authorList>
    </citation>
    <scope>NUCLEOTIDE SEQUENCE [LARGE SCALE GENOMIC DNA]</scope>
    <source>
        <strain evidence="5">D23</strain>
    </source>
</reference>
<evidence type="ECO:0000313" key="5">
    <source>
        <dbReference type="Proteomes" id="UP001198901"/>
    </source>
</evidence>
<name>A0ABS7XV25_9FLAO</name>
<dbReference type="InterPro" id="IPR011611">
    <property type="entry name" value="PfkB_dom"/>
</dbReference>
<evidence type="ECO:0000256" key="1">
    <source>
        <dbReference type="ARBA" id="ARBA00022679"/>
    </source>
</evidence>